<dbReference type="FunFam" id="2.40.10.10:FF:000060">
    <property type="entry name" value="Acrosin"/>
    <property type="match status" value="1"/>
</dbReference>
<keyword evidence="3" id="KW-0720">Serine protease</keyword>
<accession>A0A0K8RNA3</accession>
<evidence type="ECO:0000256" key="2">
    <source>
        <dbReference type="ARBA" id="ARBA00022801"/>
    </source>
</evidence>
<dbReference type="InterPro" id="IPR001314">
    <property type="entry name" value="Peptidase_S1A"/>
</dbReference>
<dbReference type="PROSITE" id="PS50240">
    <property type="entry name" value="TRYPSIN_DOM"/>
    <property type="match status" value="1"/>
</dbReference>
<dbReference type="CDD" id="cd00190">
    <property type="entry name" value="Tryp_SPc"/>
    <property type="match status" value="1"/>
</dbReference>
<keyword evidence="4" id="KW-1015">Disulfide bond</keyword>
<evidence type="ECO:0000256" key="3">
    <source>
        <dbReference type="ARBA" id="ARBA00022825"/>
    </source>
</evidence>
<dbReference type="PRINTS" id="PR00722">
    <property type="entry name" value="CHYMOTRYPSIN"/>
</dbReference>
<proteinExistence type="evidence at transcript level"/>
<evidence type="ECO:0000259" key="5">
    <source>
        <dbReference type="PROSITE" id="PS50240"/>
    </source>
</evidence>
<organism evidence="6">
    <name type="scientific">Ixodes ricinus</name>
    <name type="common">Common tick</name>
    <name type="synonym">Acarus ricinus</name>
    <dbReference type="NCBI Taxonomy" id="34613"/>
    <lineage>
        <taxon>Eukaryota</taxon>
        <taxon>Metazoa</taxon>
        <taxon>Ecdysozoa</taxon>
        <taxon>Arthropoda</taxon>
        <taxon>Chelicerata</taxon>
        <taxon>Arachnida</taxon>
        <taxon>Acari</taxon>
        <taxon>Parasitiformes</taxon>
        <taxon>Ixodida</taxon>
        <taxon>Ixodoidea</taxon>
        <taxon>Ixodidae</taxon>
        <taxon>Ixodinae</taxon>
        <taxon>Ixodes</taxon>
    </lineage>
</organism>
<dbReference type="Pfam" id="PF00089">
    <property type="entry name" value="Trypsin"/>
    <property type="match status" value="2"/>
</dbReference>
<protein>
    <submittedName>
        <fullName evidence="6">Putative serine protease</fullName>
    </submittedName>
</protein>
<evidence type="ECO:0000256" key="4">
    <source>
        <dbReference type="ARBA" id="ARBA00023157"/>
    </source>
</evidence>
<evidence type="ECO:0000313" key="6">
    <source>
        <dbReference type="EMBL" id="JAA72587.1"/>
    </source>
</evidence>
<name>A0A0K8RNA3_IXORI</name>
<dbReference type="GO" id="GO:0004252">
    <property type="term" value="F:serine-type endopeptidase activity"/>
    <property type="evidence" value="ECO:0007669"/>
    <property type="project" value="InterPro"/>
</dbReference>
<feature type="non-terminal residue" evidence="6">
    <location>
        <position position="1"/>
    </location>
</feature>
<dbReference type="EMBL" id="GADI01001221">
    <property type="protein sequence ID" value="JAA72587.1"/>
    <property type="molecule type" value="mRNA"/>
</dbReference>
<feature type="domain" description="Peptidase S1" evidence="5">
    <location>
        <begin position="55"/>
        <end position="343"/>
    </location>
</feature>
<dbReference type="InterPro" id="IPR043504">
    <property type="entry name" value="Peptidase_S1_PA_chymotrypsin"/>
</dbReference>
<dbReference type="PANTHER" id="PTHR24252">
    <property type="entry name" value="ACROSIN-RELATED"/>
    <property type="match status" value="1"/>
</dbReference>
<dbReference type="PROSITE" id="PS00135">
    <property type="entry name" value="TRYPSIN_SER"/>
    <property type="match status" value="1"/>
</dbReference>
<keyword evidence="2" id="KW-0378">Hydrolase</keyword>
<evidence type="ECO:0000256" key="1">
    <source>
        <dbReference type="ARBA" id="ARBA00022670"/>
    </source>
</evidence>
<reference evidence="6" key="1">
    <citation type="submission" date="2012-12" db="EMBL/GenBank/DDBJ databases">
        <title>Identification and characterization of a phenylalanine ammonia-lyase gene family in Isatis indigotica Fort.</title>
        <authorList>
            <person name="Liu Q."/>
            <person name="Chen J."/>
            <person name="Zhou X."/>
            <person name="Di P."/>
            <person name="Xiao Y."/>
            <person name="Xuan H."/>
            <person name="Zhang L."/>
            <person name="Chen W."/>
        </authorList>
    </citation>
    <scope>NUCLEOTIDE SEQUENCE</scope>
    <source>
        <tissue evidence="6">Salivary gland</tissue>
    </source>
</reference>
<dbReference type="SMART" id="SM00020">
    <property type="entry name" value="Tryp_SPc"/>
    <property type="match status" value="1"/>
</dbReference>
<dbReference type="SUPFAM" id="SSF50494">
    <property type="entry name" value="Trypsin-like serine proteases"/>
    <property type="match status" value="1"/>
</dbReference>
<dbReference type="AlphaFoldDB" id="A0A0K8RNA3"/>
<dbReference type="PANTHER" id="PTHR24252:SF7">
    <property type="entry name" value="HYALIN"/>
    <property type="match status" value="1"/>
</dbReference>
<dbReference type="Gene3D" id="2.40.10.10">
    <property type="entry name" value="Trypsin-like serine proteases"/>
    <property type="match status" value="1"/>
</dbReference>
<keyword evidence="1 6" id="KW-0645">Protease</keyword>
<dbReference type="GO" id="GO:0006508">
    <property type="term" value="P:proteolysis"/>
    <property type="evidence" value="ECO:0007669"/>
    <property type="project" value="UniProtKB-KW"/>
</dbReference>
<dbReference type="InterPro" id="IPR033116">
    <property type="entry name" value="TRYPSIN_SER"/>
</dbReference>
<sequence>PRRPTTKQEVRKNRKTDILVLIIFYFKHNSAFSSRLTENCGVVTTPPDSVISERILNGTNATPGAWPWMVEILEGRRHHCGGALISSQHVLTSAHCLTHSPKESFTVLLGRYSRTKREEEEREQRIKTICMHPQFVDGKFEADIAIITLEIPVECSQTIKTVCLPDINDNPDCDVPMYVAGWGFTEPVMWNNQSWSKYEEGFGTGEDMIPVNFGSENESQETEDGSEYDEDYYDPSAAPVYEANNTIPDMLQQARVQLIPNEECDKLYNDSSLHGNIVCAMHDFGSVCKGDSGGPLVFKRNDGRWTLMGLITATEMPCNVTHLPMYFVRIRPFMEEFILPCVQNPSNCTCKPENDTKSCIYN</sequence>
<dbReference type="InterPro" id="IPR001254">
    <property type="entry name" value="Trypsin_dom"/>
</dbReference>
<dbReference type="InterPro" id="IPR009003">
    <property type="entry name" value="Peptidase_S1_PA"/>
</dbReference>